<dbReference type="Proteomes" id="UP001330812">
    <property type="component" value="Chromosome"/>
</dbReference>
<dbReference type="Pfam" id="PF19827">
    <property type="entry name" value="DUF6308"/>
    <property type="match status" value="1"/>
</dbReference>
<dbReference type="EMBL" id="CP142149">
    <property type="protein sequence ID" value="WSE27939.1"/>
    <property type="molecule type" value="Genomic_DNA"/>
</dbReference>
<proteinExistence type="predicted"/>
<reference evidence="1 2" key="1">
    <citation type="journal article" date="2015" name="Int. J. Syst. Evol. Microbiol.">
        <title>Amycolatopsis rhabdoformis sp. nov., an actinomycete isolated from a tropical forest soil.</title>
        <authorList>
            <person name="Souza W.R."/>
            <person name="Silva R.E."/>
            <person name="Goodfellow M."/>
            <person name="Busarakam K."/>
            <person name="Figueiro F.S."/>
            <person name="Ferreira D."/>
            <person name="Rodrigues-Filho E."/>
            <person name="Moraes L.A.B."/>
            <person name="Zucchi T.D."/>
        </authorList>
    </citation>
    <scope>NUCLEOTIDE SEQUENCE [LARGE SCALE GENOMIC DNA]</scope>
    <source>
        <strain evidence="1 2">NCIMB 14900</strain>
    </source>
</reference>
<accession>A0ABZ1I1B3</accession>
<protein>
    <submittedName>
        <fullName evidence="1">DUF6308 family protein</fullName>
    </submittedName>
</protein>
<dbReference type="InterPro" id="IPR046275">
    <property type="entry name" value="DUF6308"/>
</dbReference>
<organism evidence="1 2">
    <name type="scientific">Amycolatopsis rhabdoformis</name>
    <dbReference type="NCBI Taxonomy" id="1448059"/>
    <lineage>
        <taxon>Bacteria</taxon>
        <taxon>Bacillati</taxon>
        <taxon>Actinomycetota</taxon>
        <taxon>Actinomycetes</taxon>
        <taxon>Pseudonocardiales</taxon>
        <taxon>Pseudonocardiaceae</taxon>
        <taxon>Amycolatopsis</taxon>
    </lineage>
</organism>
<evidence type="ECO:0000313" key="2">
    <source>
        <dbReference type="Proteomes" id="UP001330812"/>
    </source>
</evidence>
<dbReference type="RefSeq" id="WP_326566942.1">
    <property type="nucleotide sequence ID" value="NZ_CP142149.1"/>
</dbReference>
<keyword evidence="2" id="KW-1185">Reference proteome</keyword>
<gene>
    <name evidence="1" type="ORF">VSH64_34545</name>
</gene>
<name>A0ABZ1I1B3_9PSEU</name>
<sequence length="219" mass="24612">MADSGTTTPDPDRYRSQHDLLDDLVLGPGRSASLSALQRYFADGPLRESYTGRHFERFEGGGDALDVRDRVTSADVLALNFLSITDLAGVAVDTTVTHVAKIADLLQDIKTDTAMHEAEWSTYAESSPAYELWALFKRCGGKNRWVTANKLLARKRPHLIPVYDSRVQALLGAPERFWACLWTWFHTDDERRTDSLRELRSTVGEIEDISLLRCLDVAL</sequence>
<evidence type="ECO:0000313" key="1">
    <source>
        <dbReference type="EMBL" id="WSE27939.1"/>
    </source>
</evidence>